<feature type="signal peptide" evidence="1">
    <location>
        <begin position="1"/>
        <end position="19"/>
    </location>
</feature>
<accession>A0A9P0TS56</accession>
<proteinExistence type="predicted"/>
<name>A0A9P0TS56_PIEBR</name>
<dbReference type="Proteomes" id="UP001152562">
    <property type="component" value="Unassembled WGS sequence"/>
</dbReference>
<reference evidence="2" key="1">
    <citation type="submission" date="2022-05" db="EMBL/GenBank/DDBJ databases">
        <authorList>
            <person name="Okamura Y."/>
        </authorList>
    </citation>
    <scope>NUCLEOTIDE SEQUENCE</scope>
</reference>
<evidence type="ECO:0000313" key="3">
    <source>
        <dbReference type="Proteomes" id="UP001152562"/>
    </source>
</evidence>
<evidence type="ECO:0000256" key="1">
    <source>
        <dbReference type="SAM" id="SignalP"/>
    </source>
</evidence>
<dbReference type="AlphaFoldDB" id="A0A9P0TS56"/>
<sequence>MKYFVIFALLALSFKDVFGGTLLVPGIDPARTTTKKPWTTKIKNGLDTFFQGAAAASILQQAIHNGKHSKQHNTDPKAHKINN</sequence>
<keyword evidence="3" id="KW-1185">Reference proteome</keyword>
<organism evidence="2 3">
    <name type="scientific">Pieris brassicae</name>
    <name type="common">White butterfly</name>
    <name type="synonym">Large white butterfly</name>
    <dbReference type="NCBI Taxonomy" id="7116"/>
    <lineage>
        <taxon>Eukaryota</taxon>
        <taxon>Metazoa</taxon>
        <taxon>Ecdysozoa</taxon>
        <taxon>Arthropoda</taxon>
        <taxon>Hexapoda</taxon>
        <taxon>Insecta</taxon>
        <taxon>Pterygota</taxon>
        <taxon>Neoptera</taxon>
        <taxon>Endopterygota</taxon>
        <taxon>Lepidoptera</taxon>
        <taxon>Glossata</taxon>
        <taxon>Ditrysia</taxon>
        <taxon>Papilionoidea</taxon>
        <taxon>Pieridae</taxon>
        <taxon>Pierinae</taxon>
        <taxon>Pieris</taxon>
    </lineage>
</organism>
<protein>
    <submittedName>
        <fullName evidence="2">Uncharacterized protein</fullName>
    </submittedName>
</protein>
<evidence type="ECO:0000313" key="2">
    <source>
        <dbReference type="EMBL" id="CAH4034081.1"/>
    </source>
</evidence>
<dbReference type="EMBL" id="CALOZG010000035">
    <property type="protein sequence ID" value="CAH4034081.1"/>
    <property type="molecule type" value="Genomic_DNA"/>
</dbReference>
<keyword evidence="1" id="KW-0732">Signal</keyword>
<feature type="chain" id="PRO_5040204732" evidence="1">
    <location>
        <begin position="20"/>
        <end position="83"/>
    </location>
</feature>
<comment type="caution">
    <text evidence="2">The sequence shown here is derived from an EMBL/GenBank/DDBJ whole genome shotgun (WGS) entry which is preliminary data.</text>
</comment>
<gene>
    <name evidence="2" type="ORF">PIBRA_LOCUS10301</name>
</gene>